<feature type="compositionally biased region" description="Low complexity" evidence="1">
    <location>
        <begin position="41"/>
        <end position="56"/>
    </location>
</feature>
<gene>
    <name evidence="3" type="ORF">ACFQGB_02860</name>
</gene>
<feature type="compositionally biased region" description="Low complexity" evidence="1">
    <location>
        <begin position="288"/>
        <end position="304"/>
    </location>
</feature>
<feature type="transmembrane region" description="Helical" evidence="2">
    <location>
        <begin position="331"/>
        <end position="352"/>
    </location>
</feature>
<dbReference type="InterPro" id="IPR013784">
    <property type="entry name" value="Carb-bd-like_fold"/>
</dbReference>
<feature type="transmembrane region" description="Helical" evidence="2">
    <location>
        <begin position="12"/>
        <end position="35"/>
    </location>
</feature>
<comment type="caution">
    <text evidence="3">The sequence shown here is derived from an EMBL/GenBank/DDBJ whole genome shotgun (WGS) entry which is preliminary data.</text>
</comment>
<keyword evidence="2" id="KW-0812">Transmembrane</keyword>
<dbReference type="Gene3D" id="2.60.40.1120">
    <property type="entry name" value="Carboxypeptidase-like, regulatory domain"/>
    <property type="match status" value="1"/>
</dbReference>
<dbReference type="EMBL" id="JBHSXN010000001">
    <property type="protein sequence ID" value="MFC6951794.1"/>
    <property type="molecule type" value="Genomic_DNA"/>
</dbReference>
<dbReference type="Proteomes" id="UP001596395">
    <property type="component" value="Unassembled WGS sequence"/>
</dbReference>
<proteinExistence type="predicted"/>
<name>A0ABD5V8A9_9EURY</name>
<dbReference type="RefSeq" id="WP_336348807.1">
    <property type="nucleotide sequence ID" value="NZ_JAZAQL010000001.1"/>
</dbReference>
<dbReference type="SUPFAM" id="SSF49452">
    <property type="entry name" value="Starch-binding domain-like"/>
    <property type="match status" value="1"/>
</dbReference>
<feature type="region of interest" description="Disordered" evidence="1">
    <location>
        <begin position="41"/>
        <end position="63"/>
    </location>
</feature>
<evidence type="ECO:0000256" key="2">
    <source>
        <dbReference type="SAM" id="Phobius"/>
    </source>
</evidence>
<keyword evidence="2" id="KW-0472">Membrane</keyword>
<evidence type="ECO:0000256" key="1">
    <source>
        <dbReference type="SAM" id="MobiDB-lite"/>
    </source>
</evidence>
<reference evidence="3 4" key="1">
    <citation type="journal article" date="2019" name="Int. J. Syst. Evol. Microbiol.">
        <title>The Global Catalogue of Microorganisms (GCM) 10K type strain sequencing project: providing services to taxonomists for standard genome sequencing and annotation.</title>
        <authorList>
            <consortium name="The Broad Institute Genomics Platform"/>
            <consortium name="The Broad Institute Genome Sequencing Center for Infectious Disease"/>
            <person name="Wu L."/>
            <person name="Ma J."/>
        </authorList>
    </citation>
    <scope>NUCLEOTIDE SEQUENCE [LARGE SCALE GENOMIC DNA]</scope>
    <source>
        <strain evidence="3 4">GX26</strain>
    </source>
</reference>
<protein>
    <submittedName>
        <fullName evidence="3">Carboxypeptidase-like regulatory domain-containing protein</fullName>
    </submittedName>
</protein>
<evidence type="ECO:0000313" key="3">
    <source>
        <dbReference type="EMBL" id="MFC6951794.1"/>
    </source>
</evidence>
<evidence type="ECO:0000313" key="4">
    <source>
        <dbReference type="Proteomes" id="UP001596395"/>
    </source>
</evidence>
<sequence>MSDGSLGPGAQAVVVFVALTTFALVTTAAVVAVGVGPVTDAVPASSESVPDQPGAVVDDDDDRTGNVTGVVRAPGGSSAANASVVLAPSPEPLFEKATPSELAAVVDDETSTTLHVTETGANGSFRLQVPAGEYDVVALRDGNVSAVRTVNASASGDPAAVDLALRADRPLTYEARGTEVAPGGNATVTVAAYNRNDDPASLSVSYFEAPAGWTVVDYRGSAVRVNETTRTFHFADVPAGDWARAELVVRAPANATPGDSVRFGASASAPEPGPGDEVVVTWRGSATVTVPGTDTATGTRTPGDAGDDGAGGSTTEDDATTTGLGLVERTVPGFGLALALAATTLVVAAFAARQQA</sequence>
<keyword evidence="4" id="KW-1185">Reference proteome</keyword>
<feature type="region of interest" description="Disordered" evidence="1">
    <location>
        <begin position="288"/>
        <end position="320"/>
    </location>
</feature>
<keyword evidence="2" id="KW-1133">Transmembrane helix</keyword>
<dbReference type="AlphaFoldDB" id="A0ABD5V8A9"/>
<accession>A0ABD5V8A9</accession>
<organism evidence="3 4">
    <name type="scientific">Halorubellus litoreus</name>
    <dbReference type="NCBI Taxonomy" id="755308"/>
    <lineage>
        <taxon>Archaea</taxon>
        <taxon>Methanobacteriati</taxon>
        <taxon>Methanobacteriota</taxon>
        <taxon>Stenosarchaea group</taxon>
        <taxon>Halobacteria</taxon>
        <taxon>Halobacteriales</taxon>
        <taxon>Halorubellaceae</taxon>
        <taxon>Halorubellus</taxon>
    </lineage>
</organism>